<dbReference type="Gene3D" id="3.90.226.10">
    <property type="entry name" value="2-enoyl-CoA Hydratase, Chain A, domain 1"/>
    <property type="match status" value="1"/>
</dbReference>
<organism evidence="2 3">
    <name type="scientific">Agromyces marinus</name>
    <dbReference type="NCBI Taxonomy" id="1389020"/>
    <lineage>
        <taxon>Bacteria</taxon>
        <taxon>Bacillati</taxon>
        <taxon>Actinomycetota</taxon>
        <taxon>Actinomycetes</taxon>
        <taxon>Micrococcales</taxon>
        <taxon>Microbacteriaceae</taxon>
        <taxon>Agromyces</taxon>
    </lineage>
</organism>
<feature type="region of interest" description="Disordered" evidence="1">
    <location>
        <begin position="66"/>
        <end position="119"/>
    </location>
</feature>
<evidence type="ECO:0000313" key="3">
    <source>
        <dbReference type="Proteomes" id="UP001321477"/>
    </source>
</evidence>
<name>A0ABN6YBT8_9MICO</name>
<sequence length="119" mass="12657">MHTITSAIDAASDAARANADAHAVLADELREKLATAALGGPEGSRERHVARGKLLPRDRVRRLLDEGSPFLELSPSPRATSTTTTRPPRGSSRVSASCTAGRSWWSATTRPSRAAPTTR</sequence>
<evidence type="ECO:0000256" key="1">
    <source>
        <dbReference type="SAM" id="MobiDB-lite"/>
    </source>
</evidence>
<evidence type="ECO:0000313" key="2">
    <source>
        <dbReference type="EMBL" id="BDZ53463.1"/>
    </source>
</evidence>
<dbReference type="PANTHER" id="PTHR22855:SF13">
    <property type="entry name" value="METHYLCROTONOYL-COA CARBOXYLASE BETA CHAIN, MITOCHONDRIAL"/>
    <property type="match status" value="1"/>
</dbReference>
<proteinExistence type="predicted"/>
<evidence type="ECO:0008006" key="4">
    <source>
        <dbReference type="Google" id="ProtNLM"/>
    </source>
</evidence>
<dbReference type="Proteomes" id="UP001321477">
    <property type="component" value="Chromosome"/>
</dbReference>
<dbReference type="PANTHER" id="PTHR22855">
    <property type="entry name" value="ACETYL, PROPIONYL, PYRUVATE, AND GLUTACONYL CARBOXYLASE-RELATED"/>
    <property type="match status" value="1"/>
</dbReference>
<dbReference type="SUPFAM" id="SSF52096">
    <property type="entry name" value="ClpP/crotonase"/>
    <property type="match status" value="1"/>
</dbReference>
<protein>
    <recommendedName>
        <fullName evidence="4">Carboxyl transferase domain-containing protein</fullName>
    </recommendedName>
</protein>
<dbReference type="InterPro" id="IPR045190">
    <property type="entry name" value="MCCB/AccD1-like"/>
</dbReference>
<gene>
    <name evidence="2" type="ORF">GCM10025870_05360</name>
</gene>
<accession>A0ABN6YBT8</accession>
<feature type="compositionally biased region" description="Low complexity" evidence="1">
    <location>
        <begin position="106"/>
        <end position="119"/>
    </location>
</feature>
<keyword evidence="3" id="KW-1185">Reference proteome</keyword>
<reference evidence="3" key="1">
    <citation type="journal article" date="2019" name="Int. J. Syst. Evol. Microbiol.">
        <title>The Global Catalogue of Microorganisms (GCM) 10K type strain sequencing project: providing services to taxonomists for standard genome sequencing and annotation.</title>
        <authorList>
            <consortium name="The Broad Institute Genomics Platform"/>
            <consortium name="The Broad Institute Genome Sequencing Center for Infectious Disease"/>
            <person name="Wu L."/>
            <person name="Ma J."/>
        </authorList>
    </citation>
    <scope>NUCLEOTIDE SEQUENCE [LARGE SCALE GENOMIC DNA]</scope>
    <source>
        <strain evidence="3">NBRC 109019</strain>
    </source>
</reference>
<feature type="compositionally biased region" description="Low complexity" evidence="1">
    <location>
        <begin position="74"/>
        <end position="93"/>
    </location>
</feature>
<dbReference type="EMBL" id="AP027734">
    <property type="protein sequence ID" value="BDZ53463.1"/>
    <property type="molecule type" value="Genomic_DNA"/>
</dbReference>
<dbReference type="InterPro" id="IPR029045">
    <property type="entry name" value="ClpP/crotonase-like_dom_sf"/>
</dbReference>